<sequence>MSLSHNVSLMVGKRHLQRFLLPIGGWRPTKPEVGDFGEKMKDLKNAGIFSISLLGEEIYRICQMILCDITSCQERYTNAVFAEMRQSSLNVFRVRRISLESCSHRELISY</sequence>
<evidence type="ECO:0000313" key="2">
    <source>
        <dbReference type="Proteomes" id="UP000499080"/>
    </source>
</evidence>
<name>A0A4Y2QN26_ARAVE</name>
<organism evidence="1 2">
    <name type="scientific">Araneus ventricosus</name>
    <name type="common">Orbweaver spider</name>
    <name type="synonym">Epeira ventricosa</name>
    <dbReference type="NCBI Taxonomy" id="182803"/>
    <lineage>
        <taxon>Eukaryota</taxon>
        <taxon>Metazoa</taxon>
        <taxon>Ecdysozoa</taxon>
        <taxon>Arthropoda</taxon>
        <taxon>Chelicerata</taxon>
        <taxon>Arachnida</taxon>
        <taxon>Araneae</taxon>
        <taxon>Araneomorphae</taxon>
        <taxon>Entelegynae</taxon>
        <taxon>Araneoidea</taxon>
        <taxon>Araneidae</taxon>
        <taxon>Araneus</taxon>
    </lineage>
</organism>
<accession>A0A4Y2QN26</accession>
<keyword evidence="2" id="KW-1185">Reference proteome</keyword>
<dbReference type="Proteomes" id="UP000499080">
    <property type="component" value="Unassembled WGS sequence"/>
</dbReference>
<evidence type="ECO:0000313" key="1">
    <source>
        <dbReference type="EMBL" id="GBN64656.1"/>
    </source>
</evidence>
<comment type="caution">
    <text evidence="1">The sequence shown here is derived from an EMBL/GenBank/DDBJ whole genome shotgun (WGS) entry which is preliminary data.</text>
</comment>
<gene>
    <name evidence="1" type="ORF">AVEN_148977_1</name>
</gene>
<proteinExistence type="predicted"/>
<dbReference type="AlphaFoldDB" id="A0A4Y2QN26"/>
<dbReference type="EMBL" id="BGPR01014312">
    <property type="protein sequence ID" value="GBN64656.1"/>
    <property type="molecule type" value="Genomic_DNA"/>
</dbReference>
<reference evidence="1 2" key="1">
    <citation type="journal article" date="2019" name="Sci. Rep.">
        <title>Orb-weaving spider Araneus ventricosus genome elucidates the spidroin gene catalogue.</title>
        <authorList>
            <person name="Kono N."/>
            <person name="Nakamura H."/>
            <person name="Ohtoshi R."/>
            <person name="Moran D.A.P."/>
            <person name="Shinohara A."/>
            <person name="Yoshida Y."/>
            <person name="Fujiwara M."/>
            <person name="Mori M."/>
            <person name="Tomita M."/>
            <person name="Arakawa K."/>
        </authorList>
    </citation>
    <scope>NUCLEOTIDE SEQUENCE [LARGE SCALE GENOMIC DNA]</scope>
</reference>
<protein>
    <submittedName>
        <fullName evidence="1">Uncharacterized protein</fullName>
    </submittedName>
</protein>